<sequence>MMNIKKKALIFLCSLISQTSFSQEKSKASLEDQVSRMARQIEAMQHDFDQVTKGIDDLSWYNKLSDVAFVDKVIITGPPPAVIKNPTGQGAKNPVRFSAYVFIPSNIDVNKKYPLLVLPHGGVHSNFTSTYAHIIRELIAQEYVVVAADYRGSTGYGAGFYRQIDYGGLEVEDVNSSRDYMIKNYDFLDKNRVGILGWSHGGMITLLNIFEHPSDYAVAYAGVPVSDLVARMGYKSQSYRDAYSADYHLGKSADENVAEYRKRSPAWNTEKLKTPLLVHTNTNDEDVNVLEVEHLIKSLKADGKKFEYEVYKDIPGGHTFDRIDNYGAKEIRFKVYNFLAGYLKPNKKFKDVKELIQSSYFPKKG</sequence>
<evidence type="ECO:0000313" key="4">
    <source>
        <dbReference type="EMBL" id="SEI93897.1"/>
    </source>
</evidence>
<feature type="domain" description="Peptidase S9 prolyl oligopeptidase catalytic" evidence="3">
    <location>
        <begin position="138"/>
        <end position="344"/>
    </location>
</feature>
<keyword evidence="5" id="KW-1185">Reference proteome</keyword>
<evidence type="ECO:0000313" key="5">
    <source>
        <dbReference type="Proteomes" id="UP000199532"/>
    </source>
</evidence>
<gene>
    <name evidence="4" type="ORF">SAMN04487995_2636</name>
</gene>
<dbReference type="EMBL" id="FNXY01000004">
    <property type="protein sequence ID" value="SEI93897.1"/>
    <property type="molecule type" value="Genomic_DNA"/>
</dbReference>
<dbReference type="RefSeq" id="WP_090335633.1">
    <property type="nucleotide sequence ID" value="NZ_FNXY01000004.1"/>
</dbReference>
<organism evidence="4 5">
    <name type="scientific">Dyadobacter koreensis</name>
    <dbReference type="NCBI Taxonomy" id="408657"/>
    <lineage>
        <taxon>Bacteria</taxon>
        <taxon>Pseudomonadati</taxon>
        <taxon>Bacteroidota</taxon>
        <taxon>Cytophagia</taxon>
        <taxon>Cytophagales</taxon>
        <taxon>Spirosomataceae</taxon>
        <taxon>Dyadobacter</taxon>
    </lineage>
</organism>
<feature type="signal peptide" evidence="2">
    <location>
        <begin position="1"/>
        <end position="22"/>
    </location>
</feature>
<evidence type="ECO:0000256" key="1">
    <source>
        <dbReference type="ARBA" id="ARBA00022801"/>
    </source>
</evidence>
<proteinExistence type="predicted"/>
<dbReference type="GO" id="GO:0006508">
    <property type="term" value="P:proteolysis"/>
    <property type="evidence" value="ECO:0007669"/>
    <property type="project" value="InterPro"/>
</dbReference>
<dbReference type="STRING" id="408657.SAMN04487995_2636"/>
<dbReference type="SUPFAM" id="SSF53474">
    <property type="entry name" value="alpha/beta-Hydrolases"/>
    <property type="match status" value="1"/>
</dbReference>
<accession>A0A1H6UW79</accession>
<dbReference type="OrthoDB" id="9812921at2"/>
<feature type="chain" id="PRO_5011502579" evidence="2">
    <location>
        <begin position="23"/>
        <end position="365"/>
    </location>
</feature>
<protein>
    <submittedName>
        <fullName evidence="4">Prolyl oligopeptidase family protein</fullName>
    </submittedName>
</protein>
<dbReference type="Pfam" id="PF00326">
    <property type="entry name" value="Peptidase_S9"/>
    <property type="match status" value="1"/>
</dbReference>
<evidence type="ECO:0000259" key="3">
    <source>
        <dbReference type="Pfam" id="PF00326"/>
    </source>
</evidence>
<dbReference type="GO" id="GO:0004252">
    <property type="term" value="F:serine-type endopeptidase activity"/>
    <property type="evidence" value="ECO:0007669"/>
    <property type="project" value="TreeGrafter"/>
</dbReference>
<dbReference type="PANTHER" id="PTHR42776">
    <property type="entry name" value="SERINE PEPTIDASE S9 FAMILY MEMBER"/>
    <property type="match status" value="1"/>
</dbReference>
<dbReference type="InterPro" id="IPR001375">
    <property type="entry name" value="Peptidase_S9_cat"/>
</dbReference>
<name>A0A1H6UW79_9BACT</name>
<dbReference type="PANTHER" id="PTHR42776:SF4">
    <property type="entry name" value="ACYLAMINO-ACID-RELEASING ENZYME"/>
    <property type="match status" value="1"/>
</dbReference>
<keyword evidence="1" id="KW-0378">Hydrolase</keyword>
<keyword evidence="2" id="KW-0732">Signal</keyword>
<dbReference type="InterPro" id="IPR029058">
    <property type="entry name" value="AB_hydrolase_fold"/>
</dbReference>
<dbReference type="Proteomes" id="UP000199532">
    <property type="component" value="Unassembled WGS sequence"/>
</dbReference>
<evidence type="ECO:0000256" key="2">
    <source>
        <dbReference type="SAM" id="SignalP"/>
    </source>
</evidence>
<dbReference type="Gene3D" id="3.40.50.1820">
    <property type="entry name" value="alpha/beta hydrolase"/>
    <property type="match status" value="1"/>
</dbReference>
<dbReference type="AlphaFoldDB" id="A0A1H6UW79"/>
<reference evidence="4 5" key="1">
    <citation type="submission" date="2016-10" db="EMBL/GenBank/DDBJ databases">
        <authorList>
            <person name="de Groot N.N."/>
        </authorList>
    </citation>
    <scope>NUCLEOTIDE SEQUENCE [LARGE SCALE GENOMIC DNA]</scope>
    <source>
        <strain evidence="4 5">DSM 19938</strain>
    </source>
</reference>